<feature type="transmembrane region" description="Helical" evidence="12">
    <location>
        <begin position="137"/>
        <end position="167"/>
    </location>
</feature>
<sequence length="208" mass="22165">MGEIRDPLIIIFMICVTSVAIIVPLCYMLTGRGQLVSFTWLLIETSPYLWCSIGVGFTVSLSVVGSATGIWTIGVSIMGAGVRSPRITTKNLVSIIFCEAVAIYGLIMAIVIGSNIAEITLETSKNVDDMKNNLMASYMMFGSGLIVGLVDCFCGVCVGIVGSSAALSDAANRVLFMKLLIIEIFASAIGLFGLIIGIFLVSRVNFRV</sequence>
<feature type="transmembrane region" description="Helical" evidence="12">
    <location>
        <begin position="179"/>
        <end position="201"/>
    </location>
</feature>
<evidence type="ECO:0000256" key="7">
    <source>
        <dbReference type="ARBA" id="ARBA00023065"/>
    </source>
</evidence>
<evidence type="ECO:0000259" key="13">
    <source>
        <dbReference type="Pfam" id="PF00137"/>
    </source>
</evidence>
<dbReference type="SUPFAM" id="SSF81333">
    <property type="entry name" value="F1F0 ATP synthase subunit C"/>
    <property type="match status" value="2"/>
</dbReference>
<feature type="transmembrane region" description="Helical" evidence="12">
    <location>
        <begin position="47"/>
        <end position="80"/>
    </location>
</feature>
<dbReference type="InterPro" id="IPR002379">
    <property type="entry name" value="ATPase_proteolipid_c-like_dom"/>
</dbReference>
<reference evidence="14 15" key="1">
    <citation type="submission" date="2023-03" db="EMBL/GenBank/DDBJ databases">
        <title>Genome insight into feeding habits of ladybird beetles.</title>
        <authorList>
            <person name="Li H.-S."/>
            <person name="Huang Y.-H."/>
            <person name="Pang H."/>
        </authorList>
    </citation>
    <scope>NUCLEOTIDE SEQUENCE [LARGE SCALE GENOMIC DNA]</scope>
    <source>
        <strain evidence="14">SYSU_2023b</strain>
        <tissue evidence="14">Whole body</tissue>
    </source>
</reference>
<evidence type="ECO:0000256" key="1">
    <source>
        <dbReference type="ARBA" id="ARBA00004141"/>
    </source>
</evidence>
<dbReference type="Gene3D" id="1.20.120.610">
    <property type="entry name" value="lithium bound rotor ring of v- atpase"/>
    <property type="match status" value="1"/>
</dbReference>
<comment type="caution">
    <text evidence="12">Lacks conserved residue(s) required for the propagation of feature annotation.</text>
</comment>
<dbReference type="FunFam" id="1.20.120.610:FF:000002">
    <property type="entry name" value="V-type proton ATPase proteolipid subunit"/>
    <property type="match status" value="1"/>
</dbReference>
<organism evidence="14 15">
    <name type="scientific">Henosepilachna vigintioctopunctata</name>
    <dbReference type="NCBI Taxonomy" id="420089"/>
    <lineage>
        <taxon>Eukaryota</taxon>
        <taxon>Metazoa</taxon>
        <taxon>Ecdysozoa</taxon>
        <taxon>Arthropoda</taxon>
        <taxon>Hexapoda</taxon>
        <taxon>Insecta</taxon>
        <taxon>Pterygota</taxon>
        <taxon>Neoptera</taxon>
        <taxon>Endopterygota</taxon>
        <taxon>Coleoptera</taxon>
        <taxon>Polyphaga</taxon>
        <taxon>Cucujiformia</taxon>
        <taxon>Coccinelloidea</taxon>
        <taxon>Coccinellidae</taxon>
        <taxon>Epilachninae</taxon>
        <taxon>Epilachnini</taxon>
        <taxon>Henosepilachna</taxon>
    </lineage>
</organism>
<keyword evidence="5" id="KW-0375">Hydrogen ion transport</keyword>
<evidence type="ECO:0000256" key="3">
    <source>
        <dbReference type="ARBA" id="ARBA00022448"/>
    </source>
</evidence>
<feature type="transmembrane region" description="Helical" evidence="12">
    <location>
        <begin position="92"/>
        <end position="117"/>
    </location>
</feature>
<evidence type="ECO:0000256" key="5">
    <source>
        <dbReference type="ARBA" id="ARBA00022781"/>
    </source>
</evidence>
<feature type="domain" description="V-ATPase proteolipid subunit C-like" evidence="13">
    <location>
        <begin position="141"/>
        <end position="200"/>
    </location>
</feature>
<comment type="subcellular location">
    <subcellularLocation>
        <location evidence="1">Membrane</location>
        <topology evidence="1">Multi-pass membrane protein</topology>
    </subcellularLocation>
</comment>
<keyword evidence="3 12" id="KW-0813">Transport</keyword>
<keyword evidence="15" id="KW-1185">Reference proteome</keyword>
<keyword evidence="6 12" id="KW-1133">Transmembrane helix</keyword>
<dbReference type="GO" id="GO:0046961">
    <property type="term" value="F:proton-transporting ATPase activity, rotational mechanism"/>
    <property type="evidence" value="ECO:0007669"/>
    <property type="project" value="InterPro"/>
</dbReference>
<evidence type="ECO:0000313" key="15">
    <source>
        <dbReference type="Proteomes" id="UP001431783"/>
    </source>
</evidence>
<evidence type="ECO:0000256" key="10">
    <source>
        <dbReference type="ARBA" id="ARBA00031057"/>
    </source>
</evidence>
<keyword evidence="7 12" id="KW-0406">Ion transport</keyword>
<dbReference type="CDD" id="cd18178">
    <property type="entry name" value="ATP-synt_Vo_c_ATP6F_rpt2"/>
    <property type="match status" value="1"/>
</dbReference>
<gene>
    <name evidence="14" type="ORF">WA026_018468</name>
</gene>
<feature type="domain" description="V-ATPase proteolipid subunit C-like" evidence="13">
    <location>
        <begin position="53"/>
        <end position="112"/>
    </location>
</feature>
<dbReference type="PANTHER" id="PTHR10263">
    <property type="entry name" value="V-TYPE PROTON ATPASE PROTEOLIPID SUBUNIT"/>
    <property type="match status" value="1"/>
</dbReference>
<dbReference type="CDD" id="cd18177">
    <property type="entry name" value="ATP-synt_Vo_c_ATP6F_rpt1"/>
    <property type="match status" value="1"/>
</dbReference>
<protein>
    <recommendedName>
        <fullName evidence="9">V-type proton ATPase 16 kDa proteolipid subunit c</fullName>
    </recommendedName>
    <alternativeName>
        <fullName evidence="11">V-type proton ATPase 21 kDa proteolipid subunit c''</fullName>
    </alternativeName>
    <alternativeName>
        <fullName evidence="10">Vacuolar proton pump 16 kDa proteolipid subunit c</fullName>
    </alternativeName>
</protein>
<name>A0AAW1V3X6_9CUCU</name>
<dbReference type="GO" id="GO:0033179">
    <property type="term" value="C:proton-transporting V-type ATPase, V0 domain"/>
    <property type="evidence" value="ECO:0007669"/>
    <property type="project" value="InterPro"/>
</dbReference>
<dbReference type="AlphaFoldDB" id="A0AAW1V3X6"/>
<comment type="function">
    <text evidence="12">Proton-conducting pore forming of the V0 complex of vacuolar(H+)-ATPase (V-ATPase), a multisubunit enzyme composed of a peripheral complex (V1) that hydrolyzes ATP and a membrane integral complex (V0) that translocates protons. V-ATPase is responsible for acidifying and maintaining the pH of intracellular compartments and in some cell types, is targeted to the plasma membrane, where it is responsible for acidifying the extracellular environment.</text>
</comment>
<dbReference type="EMBL" id="JARQZJ010000102">
    <property type="protein sequence ID" value="KAK9886816.1"/>
    <property type="molecule type" value="Genomic_DNA"/>
</dbReference>
<evidence type="ECO:0000256" key="11">
    <source>
        <dbReference type="ARBA" id="ARBA00071448"/>
    </source>
</evidence>
<evidence type="ECO:0000256" key="4">
    <source>
        <dbReference type="ARBA" id="ARBA00022692"/>
    </source>
</evidence>
<evidence type="ECO:0000256" key="12">
    <source>
        <dbReference type="RuleBase" id="RU363060"/>
    </source>
</evidence>
<keyword evidence="4 12" id="KW-0812">Transmembrane</keyword>
<comment type="caution">
    <text evidence="14">The sequence shown here is derived from an EMBL/GenBank/DDBJ whole genome shotgun (WGS) entry which is preliminary data.</text>
</comment>
<proteinExistence type="inferred from homology"/>
<evidence type="ECO:0000256" key="9">
    <source>
        <dbReference type="ARBA" id="ARBA00029494"/>
    </source>
</evidence>
<dbReference type="InterPro" id="IPR000245">
    <property type="entry name" value="ATPase_proteolipid_csu"/>
</dbReference>
<evidence type="ECO:0000313" key="14">
    <source>
        <dbReference type="EMBL" id="KAK9886816.1"/>
    </source>
</evidence>
<feature type="transmembrane region" description="Helical" evidence="12">
    <location>
        <begin position="7"/>
        <end position="27"/>
    </location>
</feature>
<comment type="similarity">
    <text evidence="2 12">Belongs to the V-ATPase proteolipid subunit family.</text>
</comment>
<accession>A0AAW1V3X6</accession>
<evidence type="ECO:0000256" key="8">
    <source>
        <dbReference type="ARBA" id="ARBA00023136"/>
    </source>
</evidence>
<dbReference type="InterPro" id="IPR035921">
    <property type="entry name" value="F/V-ATP_Csub_sf"/>
</dbReference>
<evidence type="ECO:0000256" key="2">
    <source>
        <dbReference type="ARBA" id="ARBA00007296"/>
    </source>
</evidence>
<dbReference type="Proteomes" id="UP001431783">
    <property type="component" value="Unassembled WGS sequence"/>
</dbReference>
<evidence type="ECO:0000256" key="6">
    <source>
        <dbReference type="ARBA" id="ARBA00022989"/>
    </source>
</evidence>
<comment type="subunit">
    <text evidence="12">V-ATPase is a heteromultimeric enzyme made up of two complexes: the ATP-hydrolytic V1 complex and the proton translocation V0 complex. The V1 complex consists of three catalytic AB heterodimers that form a heterohexamer, three peripheral stalks each consisting of EG heterodimers, one central rotor including subunits D and F, and the regulatory subunits C and H. The proton translocation complex V0 consists of the proton transport subunit a, a ring of proteolipid subunits c9c'', rotary subunit d, subunits e and f, and the accessory subunits.</text>
</comment>
<dbReference type="Pfam" id="PF00137">
    <property type="entry name" value="ATP-synt_C"/>
    <property type="match status" value="2"/>
</dbReference>
<keyword evidence="8 12" id="KW-0472">Membrane</keyword>
<dbReference type="PRINTS" id="PR00122">
    <property type="entry name" value="VACATPASE"/>
</dbReference>